<feature type="coiled-coil region" evidence="1">
    <location>
        <begin position="20"/>
        <end position="103"/>
    </location>
</feature>
<dbReference type="InterPro" id="IPR009636">
    <property type="entry name" value="SCAF"/>
</dbReference>
<evidence type="ECO:0000313" key="4">
    <source>
        <dbReference type="Proteomes" id="UP000199268"/>
    </source>
</evidence>
<keyword evidence="1" id="KW-0175">Coiled coil</keyword>
<sequence>MKTETLKGFGLNDEQVKQVMAEYGNEVNTLKQEKDTAEQERDSLQQQFDEVNSQLADAQKDAKKGSELQGQLKDLQDKFDESKANAEQQLQATKKDYEISNALRQAGAKNEKAVMALLDTDSIAFNNKGKLTGLSDQLDTIKKDNDFLFEAENTETKTPIITPTGNPNPTGAPAGKELADYSYQELSALKADNPTQYQELVGGSN</sequence>
<dbReference type="OrthoDB" id="2365850at2"/>
<organism evidence="3 4">
    <name type="scientific">Weissella bombi</name>
    <dbReference type="NCBI Taxonomy" id="1505725"/>
    <lineage>
        <taxon>Bacteria</taxon>
        <taxon>Bacillati</taxon>
        <taxon>Bacillota</taxon>
        <taxon>Bacilli</taxon>
        <taxon>Lactobacillales</taxon>
        <taxon>Lactobacillaceae</taxon>
        <taxon>Weissella</taxon>
    </lineage>
</organism>
<evidence type="ECO:0000256" key="2">
    <source>
        <dbReference type="SAM" id="MobiDB-lite"/>
    </source>
</evidence>
<dbReference type="Proteomes" id="UP000199268">
    <property type="component" value="Unassembled WGS sequence"/>
</dbReference>
<dbReference type="AlphaFoldDB" id="A0A1C4C7E8"/>
<name>A0A1C4C7E8_9LACO</name>
<dbReference type="Pfam" id="PF06810">
    <property type="entry name" value="Phage_scaffold"/>
    <property type="match status" value="1"/>
</dbReference>
<accession>A0A1C4C7E8</accession>
<feature type="compositionally biased region" description="Low complexity" evidence="2">
    <location>
        <begin position="156"/>
        <end position="176"/>
    </location>
</feature>
<evidence type="ECO:0000313" key="3">
    <source>
        <dbReference type="EMBL" id="SCC15050.1"/>
    </source>
</evidence>
<keyword evidence="4" id="KW-1185">Reference proteome</keyword>
<gene>
    <name evidence="3" type="ORF">GA0061074_1263</name>
</gene>
<protein>
    <submittedName>
        <fullName evidence="3">Phage minor structural protein GP20</fullName>
    </submittedName>
</protein>
<feature type="region of interest" description="Disordered" evidence="2">
    <location>
        <begin position="154"/>
        <end position="176"/>
    </location>
</feature>
<dbReference type="RefSeq" id="WP_092464084.1">
    <property type="nucleotide sequence ID" value="NZ_BJEE01000010.1"/>
</dbReference>
<reference evidence="4" key="1">
    <citation type="submission" date="2016-08" db="EMBL/GenBank/DDBJ databases">
        <authorList>
            <person name="Varghese N."/>
            <person name="Submissions Spin"/>
        </authorList>
    </citation>
    <scope>NUCLEOTIDE SEQUENCE [LARGE SCALE GENOMIC DNA]</scope>
    <source>
        <strain evidence="4">R-53094</strain>
    </source>
</reference>
<proteinExistence type="predicted"/>
<evidence type="ECO:0000256" key="1">
    <source>
        <dbReference type="SAM" id="Coils"/>
    </source>
</evidence>
<dbReference type="STRING" id="1505725.GA0061074_1263"/>
<dbReference type="EMBL" id="FMAO01000026">
    <property type="protein sequence ID" value="SCC15050.1"/>
    <property type="molecule type" value="Genomic_DNA"/>
</dbReference>